<evidence type="ECO:0000256" key="1">
    <source>
        <dbReference type="ARBA" id="ARBA00023015"/>
    </source>
</evidence>
<accession>A0A850LJI8</accession>
<dbReference type="EMBL" id="JABXIY010000033">
    <property type="protein sequence ID" value="NVK97857.1"/>
    <property type="molecule type" value="Genomic_DNA"/>
</dbReference>
<dbReference type="GO" id="GO:0006355">
    <property type="term" value="P:regulation of DNA-templated transcription"/>
    <property type="evidence" value="ECO:0007669"/>
    <property type="project" value="InterPro"/>
</dbReference>
<sequence>MSSARSEIRSDLIRRVLKRVPLFAGLGAGELAALARQCDLRAYEKAQMVYAEGEAARSAYVIMYGQIDSIWYDKTGREVIFETRTRYDLLGLHEVADGRGRPATSVCASRAALVHIPPGASRRLLDHPGVQAALARNARDELRNLRDSYRRAVLFDLETRLAHYLLAQADPGRGRPHQLRIEENQLRIAAKVQASRTRVNTTIRKWRESGDIAVKDGAILLERTSRLWDRFGPDQS</sequence>
<name>A0A850LJI8_9RHOB</name>
<dbReference type="SMART" id="SM00100">
    <property type="entry name" value="cNMP"/>
    <property type="match status" value="1"/>
</dbReference>
<dbReference type="SUPFAM" id="SSF46785">
    <property type="entry name" value="Winged helix' DNA-binding domain"/>
    <property type="match status" value="1"/>
</dbReference>
<dbReference type="InterPro" id="IPR036388">
    <property type="entry name" value="WH-like_DNA-bd_sf"/>
</dbReference>
<dbReference type="Pfam" id="PF00027">
    <property type="entry name" value="cNMP_binding"/>
    <property type="match status" value="1"/>
</dbReference>
<feature type="domain" description="Cyclic nucleotide-binding" evidence="4">
    <location>
        <begin position="22"/>
        <end position="125"/>
    </location>
</feature>
<dbReference type="Gene3D" id="2.60.120.10">
    <property type="entry name" value="Jelly Rolls"/>
    <property type="match status" value="1"/>
</dbReference>
<dbReference type="InterPro" id="IPR000595">
    <property type="entry name" value="cNMP-bd_dom"/>
</dbReference>
<dbReference type="InterPro" id="IPR012318">
    <property type="entry name" value="HTH_CRP"/>
</dbReference>
<dbReference type="InterPro" id="IPR014710">
    <property type="entry name" value="RmlC-like_jellyroll"/>
</dbReference>
<reference evidence="5 6" key="1">
    <citation type="journal article" date="2020" name="Proc. Natl. Acad. Sci. U.S.A.">
        <title>Ecological drivers of bacterial community assembly in synthetic phycospheres.</title>
        <authorList>
            <person name="Fu H."/>
            <person name="Uchimiya M."/>
            <person name="Gore J."/>
            <person name="Moran M.A."/>
        </authorList>
    </citation>
    <scope>NUCLEOTIDE SEQUENCE [LARGE SCALE GENOMIC DNA]</scope>
    <source>
        <strain evidence="5">HF-Din03</strain>
    </source>
</reference>
<dbReference type="InterPro" id="IPR018490">
    <property type="entry name" value="cNMP-bd_dom_sf"/>
</dbReference>
<dbReference type="Pfam" id="PF13545">
    <property type="entry name" value="HTH_Crp_2"/>
    <property type="match status" value="1"/>
</dbReference>
<dbReference type="SUPFAM" id="SSF51206">
    <property type="entry name" value="cAMP-binding domain-like"/>
    <property type="match status" value="1"/>
</dbReference>
<keyword evidence="1" id="KW-0805">Transcription regulation</keyword>
<dbReference type="GO" id="GO:0003677">
    <property type="term" value="F:DNA binding"/>
    <property type="evidence" value="ECO:0007669"/>
    <property type="project" value="UniProtKB-KW"/>
</dbReference>
<dbReference type="Proteomes" id="UP000565723">
    <property type="component" value="Unassembled WGS sequence"/>
</dbReference>
<dbReference type="RefSeq" id="WP_044029570.1">
    <property type="nucleotide sequence ID" value="NZ_JABXIY010000033.1"/>
</dbReference>
<protein>
    <submittedName>
        <fullName evidence="5">Crp/Fnr family transcriptional regulator</fullName>
    </submittedName>
</protein>
<dbReference type="InterPro" id="IPR036390">
    <property type="entry name" value="WH_DNA-bd_sf"/>
</dbReference>
<evidence type="ECO:0000259" key="4">
    <source>
        <dbReference type="PROSITE" id="PS50042"/>
    </source>
</evidence>
<proteinExistence type="predicted"/>
<evidence type="ECO:0000313" key="6">
    <source>
        <dbReference type="Proteomes" id="UP000565723"/>
    </source>
</evidence>
<dbReference type="CDD" id="cd00038">
    <property type="entry name" value="CAP_ED"/>
    <property type="match status" value="1"/>
</dbReference>
<dbReference type="Gene3D" id="1.10.10.10">
    <property type="entry name" value="Winged helix-like DNA-binding domain superfamily/Winged helix DNA-binding domain"/>
    <property type="match status" value="1"/>
</dbReference>
<evidence type="ECO:0000256" key="2">
    <source>
        <dbReference type="ARBA" id="ARBA00023125"/>
    </source>
</evidence>
<organism evidence="5 6">
    <name type="scientific">Ruegeria pomeroyi</name>
    <dbReference type="NCBI Taxonomy" id="89184"/>
    <lineage>
        <taxon>Bacteria</taxon>
        <taxon>Pseudomonadati</taxon>
        <taxon>Pseudomonadota</taxon>
        <taxon>Alphaproteobacteria</taxon>
        <taxon>Rhodobacterales</taxon>
        <taxon>Roseobacteraceae</taxon>
        <taxon>Ruegeria</taxon>
    </lineage>
</organism>
<dbReference type="AlphaFoldDB" id="A0A850LJI8"/>
<keyword evidence="3" id="KW-0804">Transcription</keyword>
<comment type="caution">
    <text evidence="5">The sequence shown here is derived from an EMBL/GenBank/DDBJ whole genome shotgun (WGS) entry which is preliminary data.</text>
</comment>
<gene>
    <name evidence="5" type="ORF">HW564_13070</name>
</gene>
<evidence type="ECO:0000256" key="3">
    <source>
        <dbReference type="ARBA" id="ARBA00023163"/>
    </source>
</evidence>
<dbReference type="PROSITE" id="PS50042">
    <property type="entry name" value="CNMP_BINDING_3"/>
    <property type="match status" value="1"/>
</dbReference>
<keyword evidence="2" id="KW-0238">DNA-binding</keyword>
<evidence type="ECO:0000313" key="5">
    <source>
        <dbReference type="EMBL" id="NVK97857.1"/>
    </source>
</evidence>